<evidence type="ECO:0000313" key="2">
    <source>
        <dbReference type="Proteomes" id="UP000001603"/>
    </source>
</evidence>
<evidence type="ECO:0000313" key="1">
    <source>
        <dbReference type="EMBL" id="EAS62450.1"/>
    </source>
</evidence>
<protein>
    <submittedName>
        <fullName evidence="1">Uncharacterized protein</fullName>
    </submittedName>
</protein>
<dbReference type="EMBL" id="AAOJ01000020">
    <property type="protein sequence ID" value="EAS62450.1"/>
    <property type="molecule type" value="Genomic_DNA"/>
</dbReference>
<dbReference type="AlphaFoldDB" id="Q1ZJS2"/>
<sequence>MRLLIRYSEIAVMIPYDLTQIGKQPHSMQQELAT</sequence>
<dbReference type="Proteomes" id="UP000001603">
    <property type="component" value="Unassembled WGS sequence"/>
</dbReference>
<proteinExistence type="predicted"/>
<organism evidence="1 2">
    <name type="scientific">Photobacterium angustum (strain S14 / CCUG 15956)</name>
    <name type="common">Vibrio sp. (strain S14 / CCUG 15956)</name>
    <dbReference type="NCBI Taxonomy" id="314292"/>
    <lineage>
        <taxon>Bacteria</taxon>
        <taxon>Pseudomonadati</taxon>
        <taxon>Pseudomonadota</taxon>
        <taxon>Gammaproteobacteria</taxon>
        <taxon>Vibrionales</taxon>
        <taxon>Vibrionaceae</taxon>
        <taxon>Photobacterium</taxon>
    </lineage>
</organism>
<dbReference type="HOGENOM" id="CLU_3375163_0_0_6"/>
<comment type="caution">
    <text evidence="1">The sequence shown here is derived from an EMBL/GenBank/DDBJ whole genome shotgun (WGS) entry which is preliminary data.</text>
</comment>
<accession>Q1ZJS2</accession>
<gene>
    <name evidence="1" type="ORF">VAS14_00236</name>
</gene>
<name>Q1ZJS2_PHOAS</name>
<reference evidence="1 2" key="1">
    <citation type="journal article" date="2009" name="Proc. Natl. Acad. Sci. U.S.A.">
        <title>The genomic basis of trophic strategy in marine bacteria.</title>
        <authorList>
            <person name="Lauro F.M."/>
            <person name="McDougald D."/>
            <person name="Thomas T."/>
            <person name="Williams T.J."/>
            <person name="Egan S."/>
            <person name="Rice S."/>
            <person name="DeMaere M.Z."/>
            <person name="Ting L."/>
            <person name="Ertan H."/>
            <person name="Johnson J."/>
            <person name="Ferriera S."/>
            <person name="Lapidus A."/>
            <person name="Anderson I."/>
            <person name="Kyrpides N."/>
            <person name="Munk A.C."/>
            <person name="Detter C."/>
            <person name="Han C.S."/>
            <person name="Brown M.V."/>
            <person name="Robb F.T."/>
            <person name="Kjelleberg S."/>
            <person name="Cavicchioli R."/>
        </authorList>
    </citation>
    <scope>NUCLEOTIDE SEQUENCE [LARGE SCALE GENOMIC DNA]</scope>
    <source>
        <strain evidence="1 2">S14</strain>
    </source>
</reference>